<evidence type="ECO:0000259" key="1">
    <source>
        <dbReference type="Pfam" id="PF09348"/>
    </source>
</evidence>
<proteinExistence type="predicted"/>
<organism evidence="2 3">
    <name type="scientific">Dietzia timorensis</name>
    <dbReference type="NCBI Taxonomy" id="499555"/>
    <lineage>
        <taxon>Bacteria</taxon>
        <taxon>Bacillati</taxon>
        <taxon>Actinomycetota</taxon>
        <taxon>Actinomycetes</taxon>
        <taxon>Mycobacteriales</taxon>
        <taxon>Dietziaceae</taxon>
        <taxon>Dietzia</taxon>
    </lineage>
</organism>
<dbReference type="RefSeq" id="WP_303911992.1">
    <property type="nucleotide sequence ID" value="NZ_DYXM01000127.1"/>
</dbReference>
<name>A0A921F5X2_9ACTN</name>
<dbReference type="PANTHER" id="PTHR34202:SF1">
    <property type="entry name" value="UPF0548 PROTEIN"/>
    <property type="match status" value="1"/>
</dbReference>
<dbReference type="PANTHER" id="PTHR34202">
    <property type="entry name" value="UPF0548 PROTEIN"/>
    <property type="match status" value="1"/>
</dbReference>
<dbReference type="Pfam" id="PF09348">
    <property type="entry name" value="DUF1990"/>
    <property type="match status" value="1"/>
</dbReference>
<dbReference type="InterPro" id="IPR018960">
    <property type="entry name" value="DUF1990"/>
</dbReference>
<comment type="caution">
    <text evidence="2">The sequence shown here is derived from an EMBL/GenBank/DDBJ whole genome shotgun (WGS) entry which is preliminary data.</text>
</comment>
<gene>
    <name evidence="2" type="ORF">K8V11_06895</name>
</gene>
<accession>A0A921F5X2</accession>
<dbReference type="AlphaFoldDB" id="A0A921F5X2"/>
<sequence length="167" mass="18766">MTTRFTYPDDGATAAADLPGGYHHVVRTRTIGSGREDFVRAAEQLAGWEMHRRAGIVVSLETPRAAVGVEVRLGLGVGPLKISAPCRVVYVIDDEREKGFAYGTLPGHPESGEERFSVVWRDDDDVEMHIRAFSRPATWWSRLGGPVARRFQLGFTRKYLRALDRRR</sequence>
<evidence type="ECO:0000313" key="3">
    <source>
        <dbReference type="Proteomes" id="UP000776650"/>
    </source>
</evidence>
<evidence type="ECO:0000313" key="2">
    <source>
        <dbReference type="EMBL" id="HJE90719.1"/>
    </source>
</evidence>
<reference evidence="2" key="2">
    <citation type="submission" date="2021-09" db="EMBL/GenBank/DDBJ databases">
        <authorList>
            <person name="Gilroy R."/>
        </authorList>
    </citation>
    <scope>NUCLEOTIDE SEQUENCE</scope>
    <source>
        <strain evidence="2">ChiGjej1B1-18357</strain>
    </source>
</reference>
<dbReference type="PIRSF" id="PIRSF010260">
    <property type="entry name" value="UCP010260"/>
    <property type="match status" value="1"/>
</dbReference>
<dbReference type="Proteomes" id="UP000776650">
    <property type="component" value="Unassembled WGS sequence"/>
</dbReference>
<protein>
    <submittedName>
        <fullName evidence="2">DUF1990 domain-containing protein</fullName>
    </submittedName>
</protein>
<dbReference type="InterPro" id="IPR014457">
    <property type="entry name" value="UCP010260"/>
</dbReference>
<feature type="domain" description="DUF1990" evidence="1">
    <location>
        <begin position="6"/>
        <end position="162"/>
    </location>
</feature>
<reference evidence="2" key="1">
    <citation type="journal article" date="2021" name="PeerJ">
        <title>Extensive microbial diversity within the chicken gut microbiome revealed by metagenomics and culture.</title>
        <authorList>
            <person name="Gilroy R."/>
            <person name="Ravi A."/>
            <person name="Getino M."/>
            <person name="Pursley I."/>
            <person name="Horton D.L."/>
            <person name="Alikhan N.F."/>
            <person name="Baker D."/>
            <person name="Gharbi K."/>
            <person name="Hall N."/>
            <person name="Watson M."/>
            <person name="Adriaenssens E.M."/>
            <person name="Foster-Nyarko E."/>
            <person name="Jarju S."/>
            <person name="Secka A."/>
            <person name="Antonio M."/>
            <person name="Oren A."/>
            <person name="Chaudhuri R.R."/>
            <person name="La Ragione R."/>
            <person name="Hildebrand F."/>
            <person name="Pallen M.J."/>
        </authorList>
    </citation>
    <scope>NUCLEOTIDE SEQUENCE</scope>
    <source>
        <strain evidence="2">ChiGjej1B1-18357</strain>
    </source>
</reference>
<dbReference type="EMBL" id="DYXM01000127">
    <property type="protein sequence ID" value="HJE90719.1"/>
    <property type="molecule type" value="Genomic_DNA"/>
</dbReference>